<dbReference type="RefSeq" id="XP_010463077.1">
    <property type="nucleotide sequence ID" value="XM_010464775.2"/>
</dbReference>
<accession>A0ABM0VYH5</accession>
<dbReference type="NCBIfam" id="TIGR01572">
    <property type="entry name" value="A_thl_para_3677"/>
    <property type="match status" value="1"/>
</dbReference>
<proteinExistence type="predicted"/>
<evidence type="ECO:0000313" key="1">
    <source>
        <dbReference type="Proteomes" id="UP000694864"/>
    </source>
</evidence>
<gene>
    <name evidence="2" type="primary">LOC104743727</name>
</gene>
<keyword evidence="1" id="KW-1185">Reference proteome</keyword>
<reference evidence="2" key="2">
    <citation type="submission" date="2025-08" db="UniProtKB">
        <authorList>
            <consortium name="RefSeq"/>
        </authorList>
    </citation>
    <scope>IDENTIFICATION</scope>
    <source>
        <tissue evidence="2">Leaf</tissue>
    </source>
</reference>
<dbReference type="Pfam" id="PF04776">
    <property type="entry name" value="protein_MS5"/>
    <property type="match status" value="1"/>
</dbReference>
<reference evidence="1" key="1">
    <citation type="journal article" date="2014" name="Nat. Commun.">
        <title>The emerging biofuel crop Camelina sativa retains a highly undifferentiated hexaploid genome structure.</title>
        <authorList>
            <person name="Kagale S."/>
            <person name="Koh C."/>
            <person name="Nixon J."/>
            <person name="Bollina V."/>
            <person name="Clarke W.E."/>
            <person name="Tuteja R."/>
            <person name="Spillane C."/>
            <person name="Robinson S.J."/>
            <person name="Links M.G."/>
            <person name="Clarke C."/>
            <person name="Higgins E.E."/>
            <person name="Huebert T."/>
            <person name="Sharpe A.G."/>
            <person name="Parkin I.A."/>
        </authorList>
    </citation>
    <scope>NUCLEOTIDE SEQUENCE [LARGE SCALE GENOMIC DNA]</scope>
    <source>
        <strain evidence="1">cv. DH55</strain>
    </source>
</reference>
<dbReference type="GeneID" id="104743727"/>
<dbReference type="PANTHER" id="PTHR31260:SF65">
    <property type="entry name" value="BNAANNG28850D PROTEIN"/>
    <property type="match status" value="1"/>
</dbReference>
<dbReference type="Proteomes" id="UP000694864">
    <property type="component" value="Chromosome 14"/>
</dbReference>
<dbReference type="InterPro" id="IPR006462">
    <property type="entry name" value="MS5"/>
</dbReference>
<name>A0ABM0VYH5_CAMSA</name>
<organism evidence="1 2">
    <name type="scientific">Camelina sativa</name>
    <name type="common">False flax</name>
    <name type="synonym">Myagrum sativum</name>
    <dbReference type="NCBI Taxonomy" id="90675"/>
    <lineage>
        <taxon>Eukaryota</taxon>
        <taxon>Viridiplantae</taxon>
        <taxon>Streptophyta</taxon>
        <taxon>Embryophyta</taxon>
        <taxon>Tracheophyta</taxon>
        <taxon>Spermatophyta</taxon>
        <taxon>Magnoliopsida</taxon>
        <taxon>eudicotyledons</taxon>
        <taxon>Gunneridae</taxon>
        <taxon>Pentapetalae</taxon>
        <taxon>rosids</taxon>
        <taxon>malvids</taxon>
        <taxon>Brassicales</taxon>
        <taxon>Brassicaceae</taxon>
        <taxon>Camelineae</taxon>
        <taxon>Camelina</taxon>
    </lineage>
</organism>
<dbReference type="PANTHER" id="PTHR31260">
    <property type="entry name" value="CYSTATIN/MONELLIN SUPERFAMILY PROTEIN"/>
    <property type="match status" value="1"/>
</dbReference>
<sequence>MGAESDQEEKLYEEEEEKRYQAEVAYWEEVWKCNNGFEIDHLKIPKRFGFVGVAPISFKEYNYDDELPLLILYAKIGVHKFNMSKGTNLQFDSLDILNELPEPGHRTYHITLLVKETSRQFQTSLVHLGHRKKSVTWFTARFKPKHPRPGRLHYGPRPDCYRRELPEWPPENDFSDKKRFYLVEESELLKYAWIRLYMEFAFVEENEAIAVANPDLSKLVILMVAVEPMGNAQPPNEDVLMARDATFYIRYTYPYMGHRSQRSPRHRIAIIRRTIKKDTLSLLFMSSFAKKSSSGVTTLPIISD</sequence>
<protein>
    <submittedName>
        <fullName evidence="2">UPF0725 protein At1g02770-like</fullName>
    </submittedName>
</protein>
<evidence type="ECO:0000313" key="2">
    <source>
        <dbReference type="RefSeq" id="XP_010463077.1"/>
    </source>
</evidence>